<reference evidence="3 4" key="1">
    <citation type="submission" date="2019-09" db="EMBL/GenBank/DDBJ databases">
        <title>Non-baumannii Acinetobacter spp. carrying blaNDM-1 isolated in China.</title>
        <authorList>
            <person name="Cui C."/>
            <person name="Chen C."/>
            <person name="Sun J."/>
            <person name="Liu Y."/>
        </authorList>
    </citation>
    <scope>NUCLEOTIDE SEQUENCE [LARGE SCALE GENOMIC DNA]</scope>
    <source>
        <strain evidence="3 4">B18</strain>
        <plasmid evidence="4">pb18-3</plasmid>
    </source>
</reference>
<evidence type="ECO:0000313" key="4">
    <source>
        <dbReference type="Proteomes" id="UP000503440"/>
    </source>
</evidence>
<organism evidence="3 4">
    <name type="scientific">Acinetobacter indicus</name>
    <dbReference type="NCBI Taxonomy" id="756892"/>
    <lineage>
        <taxon>Bacteria</taxon>
        <taxon>Pseudomonadati</taxon>
        <taxon>Pseudomonadota</taxon>
        <taxon>Gammaproteobacteria</taxon>
        <taxon>Moraxellales</taxon>
        <taxon>Moraxellaceae</taxon>
        <taxon>Acinetobacter</taxon>
    </lineage>
</organism>
<feature type="transmembrane region" description="Helical" evidence="2">
    <location>
        <begin position="86"/>
        <end position="105"/>
    </location>
</feature>
<dbReference type="Proteomes" id="UP000503440">
    <property type="component" value="Plasmid pB18-3"/>
</dbReference>
<dbReference type="EMBL" id="CP044458">
    <property type="protein sequence ID" value="QIC72083.1"/>
    <property type="molecule type" value="Genomic_DNA"/>
</dbReference>
<feature type="transmembrane region" description="Helical" evidence="2">
    <location>
        <begin position="6"/>
        <end position="29"/>
    </location>
</feature>
<feature type="coiled-coil region" evidence="1">
    <location>
        <begin position="108"/>
        <end position="135"/>
    </location>
</feature>
<evidence type="ECO:0000256" key="2">
    <source>
        <dbReference type="SAM" id="Phobius"/>
    </source>
</evidence>
<keyword evidence="2" id="KW-0472">Membrane</keyword>
<keyword evidence="2" id="KW-1133">Transmembrane helix</keyword>
<evidence type="ECO:0000313" key="3">
    <source>
        <dbReference type="EMBL" id="QIC72083.1"/>
    </source>
</evidence>
<feature type="transmembrane region" description="Helical" evidence="2">
    <location>
        <begin position="50"/>
        <end position="74"/>
    </location>
</feature>
<protein>
    <submittedName>
        <fullName evidence="3">Uncharacterized protein</fullName>
    </submittedName>
</protein>
<keyword evidence="3" id="KW-0614">Plasmid</keyword>
<proteinExistence type="predicted"/>
<dbReference type="RefSeq" id="WP_163146642.1">
    <property type="nucleotide sequence ID" value="NZ_CP044458.1"/>
</dbReference>
<keyword evidence="1" id="KW-0175">Coiled coil</keyword>
<keyword evidence="2" id="KW-0812">Transmembrane</keyword>
<geneLocation type="plasmid" evidence="4">
    <name>pb18-3</name>
</geneLocation>
<accession>A0A6C0Y7M0</accession>
<sequence>MEFQWLGWGPAIAAFVVTSFVIGLLFLLYRAMQIISKSYEQRFQSCIAKPVFSVMAYSLIWMTFKQFIMFKFVVLTNPFLRDYLEIIFNLVYVVLVFAVLFKVMNDSQKELNSKKEKARVEFEAFKARMEAKERDL</sequence>
<name>A0A6C0Y7M0_9GAMM</name>
<dbReference type="AlphaFoldDB" id="A0A6C0Y7M0"/>
<evidence type="ECO:0000256" key="1">
    <source>
        <dbReference type="SAM" id="Coils"/>
    </source>
</evidence>
<gene>
    <name evidence="3" type="ORF">FSC09_17140</name>
</gene>